<protein>
    <submittedName>
        <fullName evidence="1">Uncharacterized protein</fullName>
    </submittedName>
</protein>
<dbReference type="AlphaFoldDB" id="A0AAV0YWQ6"/>
<accession>A0AAV0YWQ6</accession>
<dbReference type="EMBL" id="OX451736">
    <property type="protein sequence ID" value="CAI8589413.1"/>
    <property type="molecule type" value="Genomic_DNA"/>
</dbReference>
<name>A0AAV0YWQ6_VICFA</name>
<evidence type="ECO:0000313" key="1">
    <source>
        <dbReference type="EMBL" id="CAI8589413.1"/>
    </source>
</evidence>
<proteinExistence type="predicted"/>
<organism evidence="1 2">
    <name type="scientific">Vicia faba</name>
    <name type="common">Broad bean</name>
    <name type="synonym">Faba vulgaris</name>
    <dbReference type="NCBI Taxonomy" id="3906"/>
    <lineage>
        <taxon>Eukaryota</taxon>
        <taxon>Viridiplantae</taxon>
        <taxon>Streptophyta</taxon>
        <taxon>Embryophyta</taxon>
        <taxon>Tracheophyta</taxon>
        <taxon>Spermatophyta</taxon>
        <taxon>Magnoliopsida</taxon>
        <taxon>eudicotyledons</taxon>
        <taxon>Gunneridae</taxon>
        <taxon>Pentapetalae</taxon>
        <taxon>rosids</taxon>
        <taxon>fabids</taxon>
        <taxon>Fabales</taxon>
        <taxon>Fabaceae</taxon>
        <taxon>Papilionoideae</taxon>
        <taxon>50 kb inversion clade</taxon>
        <taxon>NPAAA clade</taxon>
        <taxon>Hologalegina</taxon>
        <taxon>IRL clade</taxon>
        <taxon>Fabeae</taxon>
        <taxon>Vicia</taxon>
    </lineage>
</organism>
<dbReference type="Proteomes" id="UP001157006">
    <property type="component" value="Chromosome 1L"/>
</dbReference>
<evidence type="ECO:0000313" key="2">
    <source>
        <dbReference type="Proteomes" id="UP001157006"/>
    </source>
</evidence>
<keyword evidence="2" id="KW-1185">Reference proteome</keyword>
<reference evidence="1 2" key="1">
    <citation type="submission" date="2023-01" db="EMBL/GenBank/DDBJ databases">
        <authorList>
            <person name="Kreplak J."/>
        </authorList>
    </citation>
    <scope>NUCLEOTIDE SEQUENCE [LARGE SCALE GENOMIC DNA]</scope>
</reference>
<gene>
    <name evidence="1" type="ORF">VFH_I391960</name>
</gene>
<sequence>MIKEEEMLEGVAERIDTIEARMVKHLVHIPTKNFKLDSDVLLPVTDAVKHTVTLDDEKGHKLDVQVSHGDIGKEVLAVVFDCGVEGRMLEKMTEKSMTTPLIDSEMFAEAARTKG</sequence>